<dbReference type="EMBL" id="CALNXI010000049">
    <property type="protein sequence ID" value="CAH3016848.1"/>
    <property type="molecule type" value="Genomic_DNA"/>
</dbReference>
<dbReference type="Proteomes" id="UP001159427">
    <property type="component" value="Unassembled WGS sequence"/>
</dbReference>
<gene>
    <name evidence="1" type="ORF">PEVE_00033129</name>
</gene>
<keyword evidence="2" id="KW-1185">Reference proteome</keyword>
<evidence type="ECO:0000313" key="2">
    <source>
        <dbReference type="Proteomes" id="UP001159427"/>
    </source>
</evidence>
<sequence>MNIEPLGYTAKSAHVQGVVSGKKPWMEGMKTELRVTCTLHMLSLSTHDRVIESSMPFNSFVKEGQHCQTGLDRLTSIQQVLSASLATNPFVHVTMSDIEEATPRNFKSLTDLSDNEIEIESE</sequence>
<accession>A0ABN8LME4</accession>
<organism evidence="1 2">
    <name type="scientific">Porites evermanni</name>
    <dbReference type="NCBI Taxonomy" id="104178"/>
    <lineage>
        <taxon>Eukaryota</taxon>
        <taxon>Metazoa</taxon>
        <taxon>Cnidaria</taxon>
        <taxon>Anthozoa</taxon>
        <taxon>Hexacorallia</taxon>
        <taxon>Scleractinia</taxon>
        <taxon>Fungiina</taxon>
        <taxon>Poritidae</taxon>
        <taxon>Porites</taxon>
    </lineage>
</organism>
<evidence type="ECO:0000313" key="1">
    <source>
        <dbReference type="EMBL" id="CAH3016848.1"/>
    </source>
</evidence>
<comment type="caution">
    <text evidence="1">The sequence shown here is derived from an EMBL/GenBank/DDBJ whole genome shotgun (WGS) entry which is preliminary data.</text>
</comment>
<proteinExistence type="predicted"/>
<protein>
    <submittedName>
        <fullName evidence="1">Uncharacterized protein</fullName>
    </submittedName>
</protein>
<reference evidence="1 2" key="1">
    <citation type="submission" date="2022-05" db="EMBL/GenBank/DDBJ databases">
        <authorList>
            <consortium name="Genoscope - CEA"/>
            <person name="William W."/>
        </authorList>
    </citation>
    <scope>NUCLEOTIDE SEQUENCE [LARGE SCALE GENOMIC DNA]</scope>
</reference>
<name>A0ABN8LME4_9CNID</name>